<name>A0A1C7NAL3_9FUNG</name>
<sequence>MLTQSLIRSLLTIITLFFTSTKAVNISGTCNSYPSNATCSSFVNYSIFLPIDVNVYQVEAQFKPLEKLGPLLAKVSPVCYDTFMRYQCSKAYARCEANLTSATISVYSACLSSCEEVHQTCGDIFDMAGYSDYLPNCSTEKTTMGYTLQPDDACNKIPTKLTPDQIQTGKLNLSAVPAGFVMKSCPSPFVLDPLAKVGTTDSADPKHCLMGCCIPCPAQSYFYKEHEAERGFLATDILRFISAVLSFILVVSYLVLPDKRRHPSLLILNMSFAIFLLNMVVFFSVGDPKRLQCAANGISSGAMGNNNLCAAQGAILLFGALSTMLWCSALIVNLHIHTVWNSNFFTHRYYLLYAICWGIPAAVVAVALGLHCIKYEFANLCLVSIEYIFPILFYPLAAVICPAFIIHVATFIYIARTAVREGLQSEITQSLSNNTNLDRLPTVNHKHVLVAVKIQWRALLLAVAAIITVLFYWLFYMTQISRVTELQDHPQHLIGWVECMLTPGNTQNFCADMISSHLPPFGLMVAAEALVSFIGIWLFIMFAKRSLWREWNDWIYDKRMSFTRSGRNEKAGEQFFAL</sequence>
<dbReference type="InterPro" id="IPR017981">
    <property type="entry name" value="GPCR_2-like_7TM"/>
</dbReference>
<feature type="chain" id="PRO_5008889578" evidence="7">
    <location>
        <begin position="24"/>
        <end position="578"/>
    </location>
</feature>
<evidence type="ECO:0000259" key="8">
    <source>
        <dbReference type="PROSITE" id="PS50038"/>
    </source>
</evidence>
<dbReference type="PROSITE" id="PS50261">
    <property type="entry name" value="G_PROTEIN_RECEP_F2_4"/>
    <property type="match status" value="1"/>
</dbReference>
<dbReference type="Gene3D" id="1.20.1070.10">
    <property type="entry name" value="Rhodopsin 7-helix transmembrane proteins"/>
    <property type="match status" value="1"/>
</dbReference>
<dbReference type="STRING" id="101091.A0A1C7NAL3"/>
<keyword evidence="3 6" id="KW-1133">Transmembrane helix</keyword>
<feature type="transmembrane region" description="Helical" evidence="6">
    <location>
        <begin position="313"/>
        <end position="337"/>
    </location>
</feature>
<dbReference type="GO" id="GO:0016020">
    <property type="term" value="C:membrane"/>
    <property type="evidence" value="ECO:0007669"/>
    <property type="project" value="UniProtKB-SubCell"/>
</dbReference>
<feature type="transmembrane region" description="Helical" evidence="6">
    <location>
        <begin position="521"/>
        <end position="542"/>
    </location>
</feature>
<feature type="transmembrane region" description="Helical" evidence="6">
    <location>
        <begin position="391"/>
        <end position="415"/>
    </location>
</feature>
<reference evidence="10 11" key="1">
    <citation type="submission" date="2016-03" db="EMBL/GenBank/DDBJ databases">
        <title>Choanephora cucurbitarum.</title>
        <authorList>
            <person name="Min B."/>
            <person name="Park H."/>
            <person name="Park J.-H."/>
            <person name="Shin H.-D."/>
            <person name="Choi I.-G."/>
        </authorList>
    </citation>
    <scope>NUCLEOTIDE SEQUENCE [LARGE SCALE GENOMIC DNA]</scope>
    <source>
        <strain evidence="10 11">KUS-F28377</strain>
    </source>
</reference>
<evidence type="ECO:0000256" key="2">
    <source>
        <dbReference type="ARBA" id="ARBA00022692"/>
    </source>
</evidence>
<feature type="transmembrane region" description="Helical" evidence="6">
    <location>
        <begin position="237"/>
        <end position="256"/>
    </location>
</feature>
<dbReference type="PANTHER" id="PTHR31787">
    <property type="entry name" value="G-PROTEIN-COUPLED RECEPTOR GPCR FAMILY PROTEIN"/>
    <property type="match status" value="1"/>
</dbReference>
<gene>
    <name evidence="10" type="primary">fslO</name>
    <name evidence="10" type="ORF">A0J61_05787</name>
</gene>
<feature type="domain" description="G-protein coupled receptors family 2 profile 2" evidence="9">
    <location>
        <begin position="231"/>
        <end position="546"/>
    </location>
</feature>
<keyword evidence="2 6" id="KW-0812">Transmembrane</keyword>
<feature type="domain" description="FZ" evidence="8">
    <location>
        <begin position="25"/>
        <end position="157"/>
    </location>
</feature>
<keyword evidence="4 6" id="KW-0472">Membrane</keyword>
<dbReference type="Proteomes" id="UP000093000">
    <property type="component" value="Unassembled WGS sequence"/>
</dbReference>
<protein>
    <submittedName>
        <fullName evidence="10">Frizzled and smoothened-like protein O</fullName>
    </submittedName>
</protein>
<dbReference type="Pfam" id="PF00002">
    <property type="entry name" value="7tm_2"/>
    <property type="match status" value="1"/>
</dbReference>
<dbReference type="PANTHER" id="PTHR31787:SF3">
    <property type="entry name" value="FRIZZLED AND SMOOTHENED-LIKE PROTEIN H"/>
    <property type="match status" value="1"/>
</dbReference>
<dbReference type="GO" id="GO:0007166">
    <property type="term" value="P:cell surface receptor signaling pathway"/>
    <property type="evidence" value="ECO:0007669"/>
    <property type="project" value="InterPro"/>
</dbReference>
<dbReference type="PROSITE" id="PS50038">
    <property type="entry name" value="FZ"/>
    <property type="match status" value="1"/>
</dbReference>
<dbReference type="AlphaFoldDB" id="A0A1C7NAL3"/>
<dbReference type="EMBL" id="LUGH01000323">
    <property type="protein sequence ID" value="OBZ86162.1"/>
    <property type="molecule type" value="Genomic_DNA"/>
</dbReference>
<keyword evidence="5" id="KW-1015">Disulfide bond</keyword>
<dbReference type="InterPro" id="IPR050949">
    <property type="entry name" value="GPCR_Fz/Smo-like"/>
</dbReference>
<dbReference type="InterPro" id="IPR036790">
    <property type="entry name" value="Frizzled_dom_sf"/>
</dbReference>
<accession>A0A1C7NAL3</accession>
<keyword evidence="7" id="KW-0732">Signal</keyword>
<keyword evidence="11" id="KW-1185">Reference proteome</keyword>
<evidence type="ECO:0000256" key="4">
    <source>
        <dbReference type="ARBA" id="ARBA00023136"/>
    </source>
</evidence>
<proteinExistence type="predicted"/>
<evidence type="ECO:0000313" key="10">
    <source>
        <dbReference type="EMBL" id="OBZ86162.1"/>
    </source>
</evidence>
<feature type="signal peptide" evidence="7">
    <location>
        <begin position="1"/>
        <end position="23"/>
    </location>
</feature>
<dbReference type="OrthoDB" id="26203at2759"/>
<comment type="subcellular location">
    <subcellularLocation>
        <location evidence="1">Membrane</location>
        <topology evidence="1">Multi-pass membrane protein</topology>
    </subcellularLocation>
</comment>
<evidence type="ECO:0000259" key="9">
    <source>
        <dbReference type="PROSITE" id="PS50261"/>
    </source>
</evidence>
<feature type="transmembrane region" description="Helical" evidence="6">
    <location>
        <begin position="265"/>
        <end position="285"/>
    </location>
</feature>
<feature type="transmembrane region" description="Helical" evidence="6">
    <location>
        <begin position="349"/>
        <end position="371"/>
    </location>
</feature>
<dbReference type="Gene3D" id="1.10.2000.10">
    <property type="entry name" value="Frizzled cysteine-rich domain"/>
    <property type="match status" value="1"/>
</dbReference>
<evidence type="ECO:0000313" key="11">
    <source>
        <dbReference type="Proteomes" id="UP000093000"/>
    </source>
</evidence>
<evidence type="ECO:0000256" key="1">
    <source>
        <dbReference type="ARBA" id="ARBA00004141"/>
    </source>
</evidence>
<dbReference type="InterPro" id="IPR000832">
    <property type="entry name" value="GPCR_2_secretin-like"/>
</dbReference>
<comment type="caution">
    <text evidence="10">The sequence shown here is derived from an EMBL/GenBank/DDBJ whole genome shotgun (WGS) entry which is preliminary data.</text>
</comment>
<dbReference type="InterPro" id="IPR020067">
    <property type="entry name" value="Frizzled_dom"/>
</dbReference>
<evidence type="ECO:0000256" key="3">
    <source>
        <dbReference type="ARBA" id="ARBA00022989"/>
    </source>
</evidence>
<feature type="transmembrane region" description="Helical" evidence="6">
    <location>
        <begin position="456"/>
        <end position="475"/>
    </location>
</feature>
<organism evidence="10 11">
    <name type="scientific">Choanephora cucurbitarum</name>
    <dbReference type="NCBI Taxonomy" id="101091"/>
    <lineage>
        <taxon>Eukaryota</taxon>
        <taxon>Fungi</taxon>
        <taxon>Fungi incertae sedis</taxon>
        <taxon>Mucoromycota</taxon>
        <taxon>Mucoromycotina</taxon>
        <taxon>Mucoromycetes</taxon>
        <taxon>Mucorales</taxon>
        <taxon>Mucorineae</taxon>
        <taxon>Choanephoraceae</taxon>
        <taxon>Choanephoroideae</taxon>
        <taxon>Choanephora</taxon>
    </lineage>
</organism>
<dbReference type="SUPFAM" id="SSF63501">
    <property type="entry name" value="Frizzled cysteine-rich domain"/>
    <property type="match status" value="1"/>
</dbReference>
<evidence type="ECO:0000256" key="5">
    <source>
        <dbReference type="ARBA" id="ARBA00023157"/>
    </source>
</evidence>
<dbReference type="InParanoid" id="A0A1C7NAL3"/>
<evidence type="ECO:0000256" key="6">
    <source>
        <dbReference type="SAM" id="Phobius"/>
    </source>
</evidence>
<dbReference type="GO" id="GO:0004930">
    <property type="term" value="F:G protein-coupled receptor activity"/>
    <property type="evidence" value="ECO:0007669"/>
    <property type="project" value="InterPro"/>
</dbReference>
<evidence type="ECO:0000256" key="7">
    <source>
        <dbReference type="SAM" id="SignalP"/>
    </source>
</evidence>